<dbReference type="OrthoDB" id="10028364at2759"/>
<sequence length="196" mass="21293">MTDYNAPAPGQYNVTTETTTSASVGPAEQPSIGLDREWVKSLPSYLKIAEMVLDLILFICASANIYFSNSGGGWVQFVAISALITTLLFFLFHLLRVIGRLPGPWGLIEFIYYIVYDVLLLIAAIVAAALTGTTNPNGNGAIIASALFGFVTFGVYMVDSFFMYRNWKAGKFAAGGSSTMHTTSTTSTSYETRTQY</sequence>
<evidence type="ECO:0000256" key="3">
    <source>
        <dbReference type="ARBA" id="ARBA00022989"/>
    </source>
</evidence>
<organism evidence="9 10">
    <name type="scientific">Mizuhopecten yessoensis</name>
    <name type="common">Japanese scallop</name>
    <name type="synonym">Patinopecten yessoensis</name>
    <dbReference type="NCBI Taxonomy" id="6573"/>
    <lineage>
        <taxon>Eukaryota</taxon>
        <taxon>Metazoa</taxon>
        <taxon>Spiralia</taxon>
        <taxon>Lophotrochozoa</taxon>
        <taxon>Mollusca</taxon>
        <taxon>Bivalvia</taxon>
        <taxon>Autobranchia</taxon>
        <taxon>Pteriomorphia</taxon>
        <taxon>Pectinida</taxon>
        <taxon>Pectinoidea</taxon>
        <taxon>Pectinidae</taxon>
        <taxon>Mizuhopecten</taxon>
    </lineage>
</organism>
<evidence type="ECO:0000256" key="4">
    <source>
        <dbReference type="ARBA" id="ARBA00023136"/>
    </source>
</evidence>
<feature type="transmembrane region" description="Helical" evidence="7">
    <location>
        <begin position="110"/>
        <end position="130"/>
    </location>
</feature>
<comment type="subcellular location">
    <subcellularLocation>
        <location evidence="1">Membrane</location>
        <topology evidence="1">Multi-pass membrane protein</topology>
    </subcellularLocation>
</comment>
<dbReference type="Proteomes" id="UP000242188">
    <property type="component" value="Unassembled WGS sequence"/>
</dbReference>
<reference evidence="9 10" key="1">
    <citation type="journal article" date="2017" name="Nat. Ecol. Evol.">
        <title>Scallop genome provides insights into evolution of bilaterian karyotype and development.</title>
        <authorList>
            <person name="Wang S."/>
            <person name="Zhang J."/>
            <person name="Jiao W."/>
            <person name="Li J."/>
            <person name="Xun X."/>
            <person name="Sun Y."/>
            <person name="Guo X."/>
            <person name="Huan P."/>
            <person name="Dong B."/>
            <person name="Zhang L."/>
            <person name="Hu X."/>
            <person name="Sun X."/>
            <person name="Wang J."/>
            <person name="Zhao C."/>
            <person name="Wang Y."/>
            <person name="Wang D."/>
            <person name="Huang X."/>
            <person name="Wang R."/>
            <person name="Lv J."/>
            <person name="Li Y."/>
            <person name="Zhang Z."/>
            <person name="Liu B."/>
            <person name="Lu W."/>
            <person name="Hui Y."/>
            <person name="Liang J."/>
            <person name="Zhou Z."/>
            <person name="Hou R."/>
            <person name="Li X."/>
            <person name="Liu Y."/>
            <person name="Li H."/>
            <person name="Ning X."/>
            <person name="Lin Y."/>
            <person name="Zhao L."/>
            <person name="Xing Q."/>
            <person name="Dou J."/>
            <person name="Li Y."/>
            <person name="Mao J."/>
            <person name="Guo H."/>
            <person name="Dou H."/>
            <person name="Li T."/>
            <person name="Mu C."/>
            <person name="Jiang W."/>
            <person name="Fu Q."/>
            <person name="Fu X."/>
            <person name="Miao Y."/>
            <person name="Liu J."/>
            <person name="Yu Q."/>
            <person name="Li R."/>
            <person name="Liao H."/>
            <person name="Li X."/>
            <person name="Kong Y."/>
            <person name="Jiang Z."/>
            <person name="Chourrout D."/>
            <person name="Li R."/>
            <person name="Bao Z."/>
        </authorList>
    </citation>
    <scope>NUCLEOTIDE SEQUENCE [LARGE SCALE GENOMIC DNA]</scope>
    <source>
        <strain evidence="9 10">PY_sf001</strain>
    </source>
</reference>
<accession>A0A210PNE3</accession>
<dbReference type="GO" id="GO:0016020">
    <property type="term" value="C:membrane"/>
    <property type="evidence" value="ECO:0007669"/>
    <property type="project" value="UniProtKB-SubCell"/>
</dbReference>
<feature type="domain" description="MARVEL" evidence="8">
    <location>
        <begin position="38"/>
        <end position="168"/>
    </location>
</feature>
<feature type="compositionally biased region" description="Polar residues" evidence="6">
    <location>
        <begin position="12"/>
        <end position="23"/>
    </location>
</feature>
<feature type="transmembrane region" description="Helical" evidence="7">
    <location>
        <begin position="73"/>
        <end position="98"/>
    </location>
</feature>
<evidence type="ECO:0000313" key="9">
    <source>
        <dbReference type="EMBL" id="OWF37974.1"/>
    </source>
</evidence>
<feature type="compositionally biased region" description="Low complexity" evidence="6">
    <location>
        <begin position="177"/>
        <end position="196"/>
    </location>
</feature>
<evidence type="ECO:0000259" key="8">
    <source>
        <dbReference type="PROSITE" id="PS51225"/>
    </source>
</evidence>
<keyword evidence="4 5" id="KW-0472">Membrane</keyword>
<feature type="region of interest" description="Disordered" evidence="6">
    <location>
        <begin position="174"/>
        <end position="196"/>
    </location>
</feature>
<evidence type="ECO:0000256" key="6">
    <source>
        <dbReference type="SAM" id="MobiDB-lite"/>
    </source>
</evidence>
<dbReference type="AlphaFoldDB" id="A0A210PNE3"/>
<dbReference type="PANTHER" id="PTHR22776:SF49">
    <property type="entry name" value="MARVEL DOMAIN-CONTAINING PROTEIN"/>
    <property type="match status" value="1"/>
</dbReference>
<comment type="caution">
    <text evidence="9">The sequence shown here is derived from an EMBL/GenBank/DDBJ whole genome shotgun (WGS) entry which is preliminary data.</text>
</comment>
<evidence type="ECO:0000313" key="10">
    <source>
        <dbReference type="Proteomes" id="UP000242188"/>
    </source>
</evidence>
<dbReference type="InterPro" id="IPR008253">
    <property type="entry name" value="Marvel"/>
</dbReference>
<dbReference type="EMBL" id="NEDP02005575">
    <property type="protein sequence ID" value="OWF37974.1"/>
    <property type="molecule type" value="Genomic_DNA"/>
</dbReference>
<keyword evidence="3 7" id="KW-1133">Transmembrane helix</keyword>
<keyword evidence="10" id="KW-1185">Reference proteome</keyword>
<feature type="region of interest" description="Disordered" evidence="6">
    <location>
        <begin position="1"/>
        <end position="28"/>
    </location>
</feature>
<dbReference type="PROSITE" id="PS51225">
    <property type="entry name" value="MARVEL"/>
    <property type="match status" value="1"/>
</dbReference>
<evidence type="ECO:0000256" key="5">
    <source>
        <dbReference type="PROSITE-ProRule" id="PRU00581"/>
    </source>
</evidence>
<feature type="transmembrane region" description="Helical" evidence="7">
    <location>
        <begin position="142"/>
        <end position="162"/>
    </location>
</feature>
<gene>
    <name evidence="9" type="ORF">KP79_PYT14295</name>
</gene>
<evidence type="ECO:0000256" key="7">
    <source>
        <dbReference type="SAM" id="Phobius"/>
    </source>
</evidence>
<dbReference type="PANTHER" id="PTHR22776">
    <property type="entry name" value="MARVEL-CONTAINING POTENTIAL LIPID RAFT-ASSOCIATED PROTEIN"/>
    <property type="match status" value="1"/>
</dbReference>
<dbReference type="InterPro" id="IPR050578">
    <property type="entry name" value="MARVEL-CKLF_proteins"/>
</dbReference>
<protein>
    <submittedName>
        <fullName evidence="9">CKLF-like MARVEL transmembrane domain-containing protein 7</fullName>
    </submittedName>
</protein>
<proteinExistence type="predicted"/>
<name>A0A210PNE3_MIZYE</name>
<evidence type="ECO:0000256" key="1">
    <source>
        <dbReference type="ARBA" id="ARBA00004141"/>
    </source>
</evidence>
<dbReference type="Pfam" id="PF01284">
    <property type="entry name" value="MARVEL"/>
    <property type="match status" value="1"/>
</dbReference>
<evidence type="ECO:0000256" key="2">
    <source>
        <dbReference type="ARBA" id="ARBA00022692"/>
    </source>
</evidence>
<keyword evidence="2 5" id="KW-0812">Transmembrane</keyword>